<feature type="transmembrane region" description="Helical" evidence="2">
    <location>
        <begin position="6"/>
        <end position="25"/>
    </location>
</feature>
<protein>
    <submittedName>
        <fullName evidence="3">Uncharacterized protein</fullName>
    </submittedName>
</protein>
<gene>
    <name evidence="3" type="ORF">HPULCUR_003801</name>
</gene>
<evidence type="ECO:0000256" key="1">
    <source>
        <dbReference type="SAM" id="MobiDB-lite"/>
    </source>
</evidence>
<organism evidence="3 4">
    <name type="scientific">Helicostylum pulchrum</name>
    <dbReference type="NCBI Taxonomy" id="562976"/>
    <lineage>
        <taxon>Eukaryota</taxon>
        <taxon>Fungi</taxon>
        <taxon>Fungi incertae sedis</taxon>
        <taxon>Mucoromycota</taxon>
        <taxon>Mucoromycotina</taxon>
        <taxon>Mucoromycetes</taxon>
        <taxon>Mucorales</taxon>
        <taxon>Mucorineae</taxon>
        <taxon>Mucoraceae</taxon>
        <taxon>Helicostylum</taxon>
    </lineage>
</organism>
<name>A0ABP9XUF4_9FUNG</name>
<evidence type="ECO:0000313" key="3">
    <source>
        <dbReference type="EMBL" id="GAA5798399.1"/>
    </source>
</evidence>
<keyword evidence="2" id="KW-1133">Transmembrane helix</keyword>
<keyword evidence="4" id="KW-1185">Reference proteome</keyword>
<keyword evidence="2" id="KW-0472">Membrane</keyword>
<evidence type="ECO:0000256" key="2">
    <source>
        <dbReference type="SAM" id="Phobius"/>
    </source>
</evidence>
<dbReference type="EMBL" id="BAABUJ010000010">
    <property type="protein sequence ID" value="GAA5798399.1"/>
    <property type="molecule type" value="Genomic_DNA"/>
</dbReference>
<proteinExistence type="predicted"/>
<dbReference type="Proteomes" id="UP001476247">
    <property type="component" value="Unassembled WGS sequence"/>
</dbReference>
<reference evidence="3 4" key="1">
    <citation type="submission" date="2024-04" db="EMBL/GenBank/DDBJ databases">
        <title>genome sequences of Mucor flavus KT1a and Helicostylum pulchrum KT1b strains isolation_sourced from the surface of a dry-aged beef.</title>
        <authorList>
            <person name="Toyotome T."/>
            <person name="Hosono M."/>
            <person name="Torimaru M."/>
            <person name="Fukuda K."/>
            <person name="Mikami N."/>
        </authorList>
    </citation>
    <scope>NUCLEOTIDE SEQUENCE [LARGE SCALE GENOMIC DNA]</scope>
    <source>
        <strain evidence="3 4">KT1b</strain>
    </source>
</reference>
<accession>A0ABP9XUF4</accession>
<comment type="caution">
    <text evidence="3">The sequence shown here is derived from an EMBL/GenBank/DDBJ whole genome shotgun (WGS) entry which is preliminary data.</text>
</comment>
<keyword evidence="2" id="KW-0812">Transmembrane</keyword>
<sequence length="614" mass="71093">MVFAILELWFIWFIWFIWIILYVSYRLRIQKVRPNSINVPTPLPEAPVFFEYNHVKICNKFIFDREGASETFEAYLEQLQRWIYINNFRPLSCLQESETDLLFQEQSIQLVSKNILIELFSVDRDTRLKELLRHLRYDADGTELTAKTIVLFISIFFDIPIKEQYDGYEVFQKVTALLSGVLGSSYSLFLCDFVLSHSTNSAIANEIISKHDLDTLLRTGSSIEDTYLVNFLSQDFMKPVKRKRPGFIKKMLLFSSEKNRRSALFKDYAENVLKDIRLLQTILTELPEKTEDDDKNTKEQLSRIMYAAGFPTDETPISVDRCTFVSSSISDASLQSLIWNTADPDNSVAEKADPGSPPDTPALSQAESDNIHGKVDHWMNCEILSASEATDFSCVVYTEEEEHRWNSLGFGENDRVGFAHLFANLPQATFSDLKELRTKTDLIKQTVRKLTSDAHVLFFNQQVLVGDMLSESIDILEEVQMAYKNMTYQYIDYLRSSEEFELGYTLLGTIEFVDIFKCHIRLLFNELNEDSELNPLFYERVYGTMSEGTQMMTNLKRTWRTYVESSSAFKMIQSTYQDYIDEIEQNFVTVIDEFNIISGTLLFEEFDIVSGALI</sequence>
<evidence type="ECO:0000313" key="4">
    <source>
        <dbReference type="Proteomes" id="UP001476247"/>
    </source>
</evidence>
<feature type="region of interest" description="Disordered" evidence="1">
    <location>
        <begin position="345"/>
        <end position="366"/>
    </location>
</feature>